<accession>A0A6J5NKA7</accession>
<proteinExistence type="predicted"/>
<evidence type="ECO:0000313" key="1">
    <source>
        <dbReference type="EMBL" id="CAB4157665.1"/>
    </source>
</evidence>
<name>A0A6J5NKA7_9CAUD</name>
<organism evidence="1">
    <name type="scientific">uncultured Caudovirales phage</name>
    <dbReference type="NCBI Taxonomy" id="2100421"/>
    <lineage>
        <taxon>Viruses</taxon>
        <taxon>Duplodnaviria</taxon>
        <taxon>Heunggongvirae</taxon>
        <taxon>Uroviricota</taxon>
        <taxon>Caudoviricetes</taxon>
        <taxon>Peduoviridae</taxon>
        <taxon>Maltschvirus</taxon>
        <taxon>Maltschvirus maltsch</taxon>
    </lineage>
</organism>
<sequence length="66" mass="7916">MKPKNPNDLFEVANALYYEMNPNTKMNVPNGAYIMTEQWLVEWENSNSKLDLYDWIHENKKPKKQI</sequence>
<reference evidence="1" key="1">
    <citation type="submission" date="2020-04" db="EMBL/GenBank/DDBJ databases">
        <authorList>
            <person name="Chiriac C."/>
            <person name="Salcher M."/>
            <person name="Ghai R."/>
            <person name="Kavagutti S V."/>
        </authorList>
    </citation>
    <scope>NUCLEOTIDE SEQUENCE</scope>
</reference>
<protein>
    <submittedName>
        <fullName evidence="1">Uncharacterized protein</fullName>
    </submittedName>
</protein>
<gene>
    <name evidence="1" type="ORF">UFOVP690_37</name>
</gene>
<dbReference type="EMBL" id="LR796662">
    <property type="protein sequence ID" value="CAB4157665.1"/>
    <property type="molecule type" value="Genomic_DNA"/>
</dbReference>